<evidence type="ECO:0000256" key="1">
    <source>
        <dbReference type="SAM" id="Phobius"/>
    </source>
</evidence>
<reference evidence="2" key="3">
    <citation type="submission" date="2002-02" db="EMBL/GenBank/DDBJ databases">
        <authorList>
            <person name="Town C.D."/>
            <person name="Kaul S."/>
        </authorList>
    </citation>
    <scope>NUCLEOTIDE SEQUENCE</scope>
</reference>
<dbReference type="AlphaFoldDB" id="Q9SKG6"/>
<sequence>MYSKAGMLLLLLHVLGFMLLAILRIKLLVCMFLSLCLLFCSLCWFCLNEWFNNPFGNLLFDVCLVTLGMQNYLESWFQNLVSF</sequence>
<accession>Q9SKG6</accession>
<proteinExistence type="predicted"/>
<reference key="1">
    <citation type="journal article" date="1999" name="Nature">
        <title>Sequence and analysis of chromosome 2 of the plant Arabidopsis thaliana.</title>
        <authorList>
            <person name="Lin X."/>
            <person name="Kaul S."/>
            <person name="Rounsley S."/>
            <person name="Shea T.P."/>
            <person name="Benito M.I."/>
            <person name="Town C.D."/>
            <person name="Fujii C.Y."/>
            <person name="Mason T."/>
            <person name="Bowman C.L."/>
            <person name="Barnstead M."/>
            <person name="Feldblyum T.V."/>
            <person name="Buell C.R."/>
            <person name="Ketchum K.A."/>
            <person name="Lee J."/>
            <person name="Ronning C.M."/>
            <person name="Koo H.L."/>
            <person name="Moffat K.S."/>
            <person name="Cronin L.A."/>
            <person name="Shen M."/>
            <person name="Pai G."/>
            <person name="Van Aken S."/>
            <person name="Umayam L."/>
            <person name="Tallon L.J."/>
            <person name="Gill J.E."/>
            <person name="Adams M.D."/>
            <person name="Carrera A.J."/>
            <person name="Creasy T.H."/>
            <person name="Goodman H.M."/>
            <person name="Somerville C.R."/>
            <person name="Copenhaver G.P."/>
            <person name="Preuss D."/>
            <person name="Nierman W.C."/>
            <person name="White O."/>
            <person name="Eisen J.A."/>
            <person name="Salzberg S.L."/>
            <person name="Fraser C.M."/>
            <person name="Venter J.C."/>
        </authorList>
    </citation>
    <scope>NUCLEOTIDE SEQUENCE [LARGE SCALE GENOMIC DNA]</scope>
    <source>
        <strain>cv. Columbia</strain>
    </source>
</reference>
<feature type="transmembrane region" description="Helical" evidence="1">
    <location>
        <begin position="6"/>
        <end position="23"/>
    </location>
</feature>
<keyword evidence="1" id="KW-0812">Transmembrane</keyword>
<reference evidence="2" key="2">
    <citation type="submission" date="2000-03" db="EMBL/GenBank/DDBJ databases">
        <authorList>
            <person name="Lin X."/>
            <person name="Kaul S."/>
            <person name="Shea T.P."/>
            <person name="Fujii C.Y."/>
            <person name="Shen M."/>
            <person name="VanAken S.E."/>
            <person name="Barnstead M.E."/>
            <person name="Mason T.M."/>
            <person name="Bowman C.L."/>
            <person name="Ronning C.M."/>
            <person name="Benito M.-I."/>
            <person name="Carrera A.J."/>
            <person name="Creasy T.H."/>
            <person name="Buell C.R."/>
            <person name="Town C.D."/>
            <person name="Nierman W.C."/>
            <person name="Fraser C.M."/>
            <person name="Venter J.C."/>
        </authorList>
    </citation>
    <scope>NUCLEOTIDE SEQUENCE</scope>
</reference>
<organism evidence="2">
    <name type="scientific">Arabidopsis thaliana</name>
    <name type="common">Mouse-ear cress</name>
    <dbReference type="NCBI Taxonomy" id="3702"/>
    <lineage>
        <taxon>Eukaryota</taxon>
        <taxon>Viridiplantae</taxon>
        <taxon>Streptophyta</taxon>
        <taxon>Embryophyta</taxon>
        <taxon>Tracheophyta</taxon>
        <taxon>Spermatophyta</taxon>
        <taxon>Magnoliopsida</taxon>
        <taxon>eudicotyledons</taxon>
        <taxon>Gunneridae</taxon>
        <taxon>Pentapetalae</taxon>
        <taxon>rosids</taxon>
        <taxon>malvids</taxon>
        <taxon>Brassicales</taxon>
        <taxon>Brassicaceae</taxon>
        <taxon>Camelineae</taxon>
        <taxon>Arabidopsis</taxon>
    </lineage>
</organism>
<feature type="transmembrane region" description="Helical" evidence="1">
    <location>
        <begin position="30"/>
        <end position="51"/>
    </location>
</feature>
<protein>
    <submittedName>
        <fullName evidence="2">Uncharacterized protein At2g13780</fullName>
    </submittedName>
</protein>
<dbReference type="PIR" id="F84510">
    <property type="entry name" value="F84510"/>
</dbReference>
<keyword evidence="1" id="KW-0472">Membrane</keyword>
<name>Q9SKG6_ARATH</name>
<gene>
    <name evidence="2" type="ordered locus">At2g13780</name>
</gene>
<dbReference type="EMBL" id="AC006436">
    <property type="protein sequence ID" value="AAD28317.1"/>
    <property type="molecule type" value="Genomic_DNA"/>
</dbReference>
<keyword evidence="1" id="KW-1133">Transmembrane helix</keyword>
<evidence type="ECO:0000313" key="2">
    <source>
        <dbReference type="EMBL" id="AAD28317.1"/>
    </source>
</evidence>